<keyword evidence="1" id="KW-0472">Membrane</keyword>
<sequence>MKYFEYWRRTFDYKGQSQLTDLFICIGINILILAFIFIFALLGPLTWENALVNLYYICLVLMLFPTASLLVRVIKSNKKTNNQLK</sequence>
<feature type="transmembrane region" description="Helical" evidence="1">
    <location>
        <begin position="54"/>
        <end position="74"/>
    </location>
</feature>
<organism evidence="2 3">
    <name type="scientific">Mammaliicoccus lentus</name>
    <name type="common">Staphylococcus lentus</name>
    <dbReference type="NCBI Taxonomy" id="42858"/>
    <lineage>
        <taxon>Bacteria</taxon>
        <taxon>Bacillati</taxon>
        <taxon>Bacillota</taxon>
        <taxon>Bacilli</taxon>
        <taxon>Bacillales</taxon>
        <taxon>Staphylococcaceae</taxon>
        <taxon>Mammaliicoccus</taxon>
    </lineage>
</organism>
<dbReference type="GeneID" id="99677210"/>
<dbReference type="EMBL" id="CP118848">
    <property type="protein sequence ID" value="WHI60967.1"/>
    <property type="molecule type" value="Genomic_DNA"/>
</dbReference>
<gene>
    <name evidence="2" type="ORF">PYH69_04870</name>
</gene>
<dbReference type="AlphaFoldDB" id="A0AAX3W7P3"/>
<evidence type="ECO:0000313" key="3">
    <source>
        <dbReference type="Proteomes" id="UP001223261"/>
    </source>
</evidence>
<evidence type="ECO:0000256" key="1">
    <source>
        <dbReference type="SAM" id="Phobius"/>
    </source>
</evidence>
<feature type="transmembrane region" description="Helical" evidence="1">
    <location>
        <begin position="21"/>
        <end position="42"/>
    </location>
</feature>
<dbReference type="Proteomes" id="UP001223261">
    <property type="component" value="Chromosome"/>
</dbReference>
<keyword evidence="1" id="KW-1133">Transmembrane helix</keyword>
<proteinExistence type="predicted"/>
<keyword evidence="1" id="KW-0812">Transmembrane</keyword>
<dbReference type="RefSeq" id="WP_017000701.1">
    <property type="nucleotide sequence ID" value="NZ_CABIVY010000041.1"/>
</dbReference>
<evidence type="ECO:0000313" key="2">
    <source>
        <dbReference type="EMBL" id="WHI60967.1"/>
    </source>
</evidence>
<protein>
    <submittedName>
        <fullName evidence="2">Uncharacterized protein</fullName>
    </submittedName>
</protein>
<reference evidence="2" key="1">
    <citation type="journal article" date="2023" name="Antibiotics">
        <title>Prevalence and Molecular Characterization of Methicillin-Resistant Staphylococci (MRS) and Mammaliicocci (MRM) in Dromedary Camels from Algeria: First Detection of SCCmec-mecC Hybrid in Methicillin-Resistant Mammaliicoccus lentus.</title>
        <authorList>
            <person name="Belhout C."/>
            <person name="Boyen F."/>
            <person name="Vereecke N."/>
            <person name="Theuns S."/>
            <person name="Taibi N."/>
            <person name="Stegger M."/>
            <person name="de la Fe-Rodriguez P.Y."/>
            <person name="Bouayad L."/>
            <person name="Elgroud R."/>
            <person name="Butaye P."/>
        </authorList>
    </citation>
    <scope>NUCLEOTIDE SEQUENCE</scope>
    <source>
        <strain evidence="2">7048</strain>
    </source>
</reference>
<accession>A0AAX3W7P3</accession>
<name>A0AAX3W7P3_MAMLE</name>